<dbReference type="EC" id="3.1.1.5" evidence="2 9"/>
<keyword evidence="6 8" id="KW-0443">Lipid metabolism</keyword>
<keyword evidence="5 8" id="KW-0442">Lipid degradation</keyword>
<dbReference type="EMBL" id="AVOT02006446">
    <property type="protein sequence ID" value="MBW0481594.1"/>
    <property type="molecule type" value="Genomic_DNA"/>
</dbReference>
<keyword evidence="10" id="KW-1133">Transmembrane helix</keyword>
<keyword evidence="4 8" id="KW-0378">Hydrolase</keyword>
<keyword evidence="3" id="KW-0732">Signal</keyword>
<dbReference type="AlphaFoldDB" id="A0A9Q3CCX5"/>
<dbReference type="PANTHER" id="PTHR10728">
    <property type="entry name" value="CYTOSOLIC PHOSPHOLIPASE A2"/>
    <property type="match status" value="1"/>
</dbReference>
<evidence type="ECO:0000256" key="7">
    <source>
        <dbReference type="ARBA" id="ARBA00023180"/>
    </source>
</evidence>
<accession>A0A9Q3CCX5</accession>
<evidence type="ECO:0000256" key="5">
    <source>
        <dbReference type="ARBA" id="ARBA00022963"/>
    </source>
</evidence>
<evidence type="ECO:0000256" key="8">
    <source>
        <dbReference type="PROSITE-ProRule" id="PRU00555"/>
    </source>
</evidence>
<evidence type="ECO:0000313" key="13">
    <source>
        <dbReference type="Proteomes" id="UP000765509"/>
    </source>
</evidence>
<gene>
    <name evidence="12" type="ORF">O181_021309</name>
</gene>
<dbReference type="GO" id="GO:0005829">
    <property type="term" value="C:cytosol"/>
    <property type="evidence" value="ECO:0007669"/>
    <property type="project" value="TreeGrafter"/>
</dbReference>
<comment type="catalytic activity">
    <reaction evidence="9">
        <text>a 1-acyl-sn-glycero-3-phosphocholine + H2O = sn-glycerol 3-phosphocholine + a fatty acid + H(+)</text>
        <dbReference type="Rhea" id="RHEA:15177"/>
        <dbReference type="ChEBI" id="CHEBI:15377"/>
        <dbReference type="ChEBI" id="CHEBI:15378"/>
        <dbReference type="ChEBI" id="CHEBI:16870"/>
        <dbReference type="ChEBI" id="CHEBI:28868"/>
        <dbReference type="ChEBI" id="CHEBI:58168"/>
        <dbReference type="EC" id="3.1.1.5"/>
    </reaction>
</comment>
<comment type="similarity">
    <text evidence="1 9">Belongs to the lysophospholipase family.</text>
</comment>
<reference evidence="12" key="1">
    <citation type="submission" date="2021-03" db="EMBL/GenBank/DDBJ databases">
        <title>Draft genome sequence of rust myrtle Austropuccinia psidii MF-1, a brazilian biotype.</title>
        <authorList>
            <person name="Quecine M.C."/>
            <person name="Pachon D.M.R."/>
            <person name="Bonatelli M.L."/>
            <person name="Correr F.H."/>
            <person name="Franceschini L.M."/>
            <person name="Leite T.F."/>
            <person name="Margarido G.R.A."/>
            <person name="Almeida C.A."/>
            <person name="Ferrarezi J.A."/>
            <person name="Labate C.A."/>
        </authorList>
    </citation>
    <scope>NUCLEOTIDE SEQUENCE</scope>
    <source>
        <strain evidence="12">MF-1</strain>
    </source>
</reference>
<evidence type="ECO:0000256" key="6">
    <source>
        <dbReference type="ARBA" id="ARBA00023098"/>
    </source>
</evidence>
<evidence type="ECO:0000256" key="10">
    <source>
        <dbReference type="SAM" id="Phobius"/>
    </source>
</evidence>
<feature type="transmembrane region" description="Helical" evidence="10">
    <location>
        <begin position="12"/>
        <end position="30"/>
    </location>
</feature>
<proteinExistence type="inferred from homology"/>
<dbReference type="InterPro" id="IPR002642">
    <property type="entry name" value="LysoPLipase_cat_dom"/>
</dbReference>
<dbReference type="Pfam" id="PF01735">
    <property type="entry name" value="PLA2_B"/>
    <property type="match status" value="1"/>
</dbReference>
<name>A0A9Q3CCX5_9BASI</name>
<dbReference type="PANTHER" id="PTHR10728:SF33">
    <property type="entry name" value="LYSOPHOSPHOLIPASE 1-RELATED"/>
    <property type="match status" value="1"/>
</dbReference>
<keyword evidence="7" id="KW-0325">Glycoprotein</keyword>
<dbReference type="GO" id="GO:0046475">
    <property type="term" value="P:glycerophospholipid catabolic process"/>
    <property type="evidence" value="ECO:0007669"/>
    <property type="project" value="TreeGrafter"/>
</dbReference>
<dbReference type="Proteomes" id="UP000765509">
    <property type="component" value="Unassembled WGS sequence"/>
</dbReference>
<dbReference type="InterPro" id="IPR016035">
    <property type="entry name" value="Acyl_Trfase/lysoPLipase"/>
</dbReference>
<evidence type="ECO:0000256" key="2">
    <source>
        <dbReference type="ARBA" id="ARBA00013274"/>
    </source>
</evidence>
<sequence>MISPRLPFIKFRVGTFFVLVVPVIVCRFLHIHTRRDLAIEGTPSGDYAPMAVTCPSNFTVRVPQADSSFLGNGEAHYISQKAKNSTRIWRAYLSRSELTDFDIEKFLNCEGVAGKTLPNLGLALSGGGLRALFGGAGTLHAFDDRNDQAMQEGTGGILQLANYITALSGSSWLVGSWATSNYPTFTELNRTVWHLTGSKSYKYWDAMKSSPKAFAQAKKKSKAGFPASLVDAGAYILSRSLINDTHHGSRVLFSSIKNTTGYKDHSAPFPILISTSRHDGTYRINYDTPIYEFNPEEFGISHPTLRAFIPMEYLGSRMTSGKPMEQFSCTRGFDNAGFVMAASSNVLSRPGAQGSFYFSWNKILEKLYDKLTKHIYDEAIIPNPFFKMGDGFGTGKGYPDRESEYLYLADGGWANEIVPFWPLLQPERKVDVIIAIDYTADTTSMNREAYTNGSSLYMTYMKAKKPGYEGAYFPKMPGSPEQFLRKGLNQRPTFLGCNETHAPLIIYLPNYFAVANTGTPTLKVDYFAAQIDGFFQNSFAIATQERARNQWQNLMDNSTQEMLERAGPIATTKWRSCLACALIDRQLKRNRTPRSPQYISKNHQPFTQHTPEDYSLSFITPYAIIPAISVGDTFW</sequence>
<evidence type="ECO:0000259" key="11">
    <source>
        <dbReference type="PROSITE" id="PS51210"/>
    </source>
</evidence>
<dbReference type="SMART" id="SM00022">
    <property type="entry name" value="PLAc"/>
    <property type="match status" value="1"/>
</dbReference>
<protein>
    <recommendedName>
        <fullName evidence="2 9">Lysophospholipase</fullName>
        <ecNumber evidence="2 9">3.1.1.5</ecNumber>
    </recommendedName>
</protein>
<dbReference type="OrthoDB" id="4084751at2759"/>
<comment type="caution">
    <text evidence="12">The sequence shown here is derived from an EMBL/GenBank/DDBJ whole genome shotgun (WGS) entry which is preliminary data.</text>
</comment>
<keyword evidence="10" id="KW-0472">Membrane</keyword>
<dbReference type="PROSITE" id="PS51210">
    <property type="entry name" value="PLA2C"/>
    <property type="match status" value="1"/>
</dbReference>
<evidence type="ECO:0000256" key="3">
    <source>
        <dbReference type="ARBA" id="ARBA00022729"/>
    </source>
</evidence>
<dbReference type="GO" id="GO:0004622">
    <property type="term" value="F:phosphatidylcholine lysophospholipase activity"/>
    <property type="evidence" value="ECO:0007669"/>
    <property type="project" value="UniProtKB-EC"/>
</dbReference>
<evidence type="ECO:0000256" key="4">
    <source>
        <dbReference type="ARBA" id="ARBA00022801"/>
    </source>
</evidence>
<organism evidence="12 13">
    <name type="scientific">Austropuccinia psidii MF-1</name>
    <dbReference type="NCBI Taxonomy" id="1389203"/>
    <lineage>
        <taxon>Eukaryota</taxon>
        <taxon>Fungi</taxon>
        <taxon>Dikarya</taxon>
        <taxon>Basidiomycota</taxon>
        <taxon>Pucciniomycotina</taxon>
        <taxon>Pucciniomycetes</taxon>
        <taxon>Pucciniales</taxon>
        <taxon>Sphaerophragmiaceae</taxon>
        <taxon>Austropuccinia</taxon>
    </lineage>
</organism>
<dbReference type="Gene3D" id="3.40.1090.10">
    <property type="entry name" value="Cytosolic phospholipase A2 catalytic domain"/>
    <property type="match status" value="1"/>
</dbReference>
<evidence type="ECO:0000313" key="12">
    <source>
        <dbReference type="EMBL" id="MBW0481594.1"/>
    </source>
</evidence>
<keyword evidence="10" id="KW-0812">Transmembrane</keyword>
<feature type="domain" description="PLA2c" evidence="11">
    <location>
        <begin position="53"/>
        <end position="588"/>
    </location>
</feature>
<dbReference type="SUPFAM" id="SSF52151">
    <property type="entry name" value="FabD/lysophospholipase-like"/>
    <property type="match status" value="1"/>
</dbReference>
<keyword evidence="13" id="KW-1185">Reference proteome</keyword>
<evidence type="ECO:0000256" key="1">
    <source>
        <dbReference type="ARBA" id="ARBA00008780"/>
    </source>
</evidence>
<evidence type="ECO:0000256" key="9">
    <source>
        <dbReference type="RuleBase" id="RU362103"/>
    </source>
</evidence>
<dbReference type="GO" id="GO:0004623">
    <property type="term" value="F:phospholipase A2 activity"/>
    <property type="evidence" value="ECO:0007669"/>
    <property type="project" value="TreeGrafter"/>
</dbReference>